<feature type="signal peptide" evidence="5">
    <location>
        <begin position="1"/>
        <end position="19"/>
    </location>
</feature>
<keyword evidence="7" id="KW-1185">Reference proteome</keyword>
<evidence type="ECO:0000256" key="1">
    <source>
        <dbReference type="ARBA" id="ARBA00022723"/>
    </source>
</evidence>
<keyword evidence="2 4" id="KW-0863">Zinc-finger</keyword>
<dbReference type="GO" id="GO:0003677">
    <property type="term" value="F:DNA binding"/>
    <property type="evidence" value="ECO:0007669"/>
    <property type="project" value="InterPro"/>
</dbReference>
<dbReference type="PROSITE" id="PS50808">
    <property type="entry name" value="ZF_BED"/>
    <property type="match status" value="1"/>
</dbReference>
<keyword evidence="1" id="KW-0479">Metal-binding</keyword>
<name>A0A1I7XKS1_HETBA</name>
<evidence type="ECO:0000259" key="6">
    <source>
        <dbReference type="PROSITE" id="PS50808"/>
    </source>
</evidence>
<protein>
    <submittedName>
        <fullName evidence="8">BED-type domain-containing protein</fullName>
    </submittedName>
</protein>
<keyword evidence="3" id="KW-0862">Zinc</keyword>
<feature type="chain" id="PRO_5009311251" evidence="5">
    <location>
        <begin position="20"/>
        <end position="329"/>
    </location>
</feature>
<reference evidence="8" key="1">
    <citation type="submission" date="2016-11" db="UniProtKB">
        <authorList>
            <consortium name="WormBaseParasite"/>
        </authorList>
    </citation>
    <scope>IDENTIFICATION</scope>
</reference>
<evidence type="ECO:0000256" key="4">
    <source>
        <dbReference type="PROSITE-ProRule" id="PRU00027"/>
    </source>
</evidence>
<evidence type="ECO:0000256" key="3">
    <source>
        <dbReference type="ARBA" id="ARBA00022833"/>
    </source>
</evidence>
<dbReference type="Proteomes" id="UP000095283">
    <property type="component" value="Unplaced"/>
</dbReference>
<accession>A0A1I7XKS1</accession>
<evidence type="ECO:0000256" key="5">
    <source>
        <dbReference type="SAM" id="SignalP"/>
    </source>
</evidence>
<proteinExistence type="predicted"/>
<sequence length="329" mass="36347">MVWGAFSAMGLVDLVFVSTKMNSMDYQDNLDCSGSLDTIASSLDLVGSSGIYHDPSQQSQATVELLAHMPAKSIIQDDIRNGNGRFQLVRKRGRSEVWNLFGQVLDTVTNVRLPYVACYACKVLYTDTGGGTGNMTRHRCPIGMSYRSSTHGSSTETVEACQQSSFESSISVINRSSEQRPALSLTINSESSNSVPLISQNSGEVSIGDVDREVLTDSIVKCCALDLLDPAVFSIQGKGFRALLDRIWHLSKRASLSPYEIFPDIQMVQSALRTNLRFCMDDLKNELSRTSQGVCLTLETLSYYGRRSSYSVEDMFNIDWITVCNKNNT</sequence>
<organism evidence="7 8">
    <name type="scientific">Heterorhabditis bacteriophora</name>
    <name type="common">Entomopathogenic nematode worm</name>
    <dbReference type="NCBI Taxonomy" id="37862"/>
    <lineage>
        <taxon>Eukaryota</taxon>
        <taxon>Metazoa</taxon>
        <taxon>Ecdysozoa</taxon>
        <taxon>Nematoda</taxon>
        <taxon>Chromadorea</taxon>
        <taxon>Rhabditida</taxon>
        <taxon>Rhabditina</taxon>
        <taxon>Rhabditomorpha</taxon>
        <taxon>Strongyloidea</taxon>
        <taxon>Heterorhabditidae</taxon>
        <taxon>Heterorhabditis</taxon>
    </lineage>
</organism>
<evidence type="ECO:0000313" key="8">
    <source>
        <dbReference type="WBParaSite" id="Hba_18311"/>
    </source>
</evidence>
<evidence type="ECO:0000256" key="2">
    <source>
        <dbReference type="ARBA" id="ARBA00022771"/>
    </source>
</evidence>
<feature type="domain" description="BED-type" evidence="6">
    <location>
        <begin position="92"/>
        <end position="158"/>
    </location>
</feature>
<dbReference type="AlphaFoldDB" id="A0A1I7XKS1"/>
<dbReference type="GO" id="GO:0008270">
    <property type="term" value="F:zinc ion binding"/>
    <property type="evidence" value="ECO:0007669"/>
    <property type="project" value="UniProtKB-KW"/>
</dbReference>
<dbReference type="InterPro" id="IPR003656">
    <property type="entry name" value="Znf_BED"/>
</dbReference>
<keyword evidence="5" id="KW-0732">Signal</keyword>
<evidence type="ECO:0000313" key="7">
    <source>
        <dbReference type="Proteomes" id="UP000095283"/>
    </source>
</evidence>
<dbReference type="WBParaSite" id="Hba_18311">
    <property type="protein sequence ID" value="Hba_18311"/>
    <property type="gene ID" value="Hba_18311"/>
</dbReference>